<keyword evidence="2" id="KW-1133">Transmembrane helix</keyword>
<reference evidence="4" key="1">
    <citation type="journal article" date="2019" name="Int. J. Syst. Evol. Microbiol.">
        <title>The Global Catalogue of Microorganisms (GCM) 10K type strain sequencing project: providing services to taxonomists for standard genome sequencing and annotation.</title>
        <authorList>
            <consortium name="The Broad Institute Genomics Platform"/>
            <consortium name="The Broad Institute Genome Sequencing Center for Infectious Disease"/>
            <person name="Wu L."/>
            <person name="Ma J."/>
        </authorList>
    </citation>
    <scope>NUCLEOTIDE SEQUENCE [LARGE SCALE GENOMIC DNA]</scope>
    <source>
        <strain evidence="4">JCM 16898</strain>
    </source>
</reference>
<feature type="transmembrane region" description="Helical" evidence="2">
    <location>
        <begin position="32"/>
        <end position="57"/>
    </location>
</feature>
<name>A0ABP6XIY0_9PSEU</name>
<gene>
    <name evidence="3" type="ORF">GCM10022222_57270</name>
</gene>
<comment type="caution">
    <text evidence="3">The sequence shown here is derived from an EMBL/GenBank/DDBJ whole genome shotgun (WGS) entry which is preliminary data.</text>
</comment>
<proteinExistence type="predicted"/>
<evidence type="ECO:0000313" key="3">
    <source>
        <dbReference type="EMBL" id="GAA3566011.1"/>
    </source>
</evidence>
<feature type="region of interest" description="Disordered" evidence="1">
    <location>
        <begin position="1"/>
        <end position="20"/>
    </location>
</feature>
<dbReference type="RefSeq" id="WP_344865290.1">
    <property type="nucleotide sequence ID" value="NZ_BAAAZN010000013.1"/>
</dbReference>
<feature type="transmembrane region" description="Helical" evidence="2">
    <location>
        <begin position="77"/>
        <end position="98"/>
    </location>
</feature>
<keyword evidence="4" id="KW-1185">Reference proteome</keyword>
<keyword evidence="2" id="KW-0472">Membrane</keyword>
<evidence type="ECO:0000313" key="4">
    <source>
        <dbReference type="Proteomes" id="UP001500689"/>
    </source>
</evidence>
<evidence type="ECO:0000256" key="1">
    <source>
        <dbReference type="SAM" id="MobiDB-lite"/>
    </source>
</evidence>
<keyword evidence="2" id="KW-0812">Transmembrane</keyword>
<protein>
    <submittedName>
        <fullName evidence="3">Membrane protein</fullName>
    </submittedName>
</protein>
<sequence>MTETPSVLPPPSRAAEPASPRRRRLGGRARKAWLVTHIVSSAAWIGIDVVLAVLVFTATLTDDRIVAATCYQALQLFAVWPLLITGLVCLASGIVLGLGSKYGVVRYWWVAVKLVLNIVLVVLGVLALRLVANEAVDYGRALAAGGPLPALPDLTVPPIVSPACLLAAVLLSVYKPWGRVKKA</sequence>
<accession>A0ABP6XIY0</accession>
<organism evidence="3 4">
    <name type="scientific">Amycolatopsis ultiminotia</name>
    <dbReference type="NCBI Taxonomy" id="543629"/>
    <lineage>
        <taxon>Bacteria</taxon>
        <taxon>Bacillati</taxon>
        <taxon>Actinomycetota</taxon>
        <taxon>Actinomycetes</taxon>
        <taxon>Pseudonocardiales</taxon>
        <taxon>Pseudonocardiaceae</taxon>
        <taxon>Amycolatopsis</taxon>
    </lineage>
</organism>
<feature type="transmembrane region" description="Helical" evidence="2">
    <location>
        <begin position="110"/>
        <end position="132"/>
    </location>
</feature>
<dbReference type="EMBL" id="BAAAZN010000013">
    <property type="protein sequence ID" value="GAA3566011.1"/>
    <property type="molecule type" value="Genomic_DNA"/>
</dbReference>
<dbReference type="Proteomes" id="UP001500689">
    <property type="component" value="Unassembled WGS sequence"/>
</dbReference>
<evidence type="ECO:0000256" key="2">
    <source>
        <dbReference type="SAM" id="Phobius"/>
    </source>
</evidence>